<dbReference type="GO" id="GO:0004314">
    <property type="term" value="F:[acyl-carrier-protein] S-malonyltransferase activity"/>
    <property type="evidence" value="ECO:0007669"/>
    <property type="project" value="UniProtKB-EC"/>
</dbReference>
<dbReference type="EMBL" id="QJKF01000001">
    <property type="protein sequence ID" value="PXX71473.1"/>
    <property type="molecule type" value="Genomic_DNA"/>
</dbReference>
<dbReference type="Gene3D" id="3.40.366.10">
    <property type="entry name" value="Malonyl-Coenzyme A Acyl Carrier Protein, domain 2"/>
    <property type="match status" value="2"/>
</dbReference>
<sequence>MDIGRNAESAIVFPGMGPTAFGDVAKFMVVNSHARKLLAEADAVLGYSLFDRYRETPGDYTEFAQVAFLVNCLALAEGATGTLDAPPRLCVGPSFGGKAAAVHVGSLTFAEAVWMTSRWARCLDEYFAVEQRDVVTQSFARTPEPVLAEALAELDARGEWYELSCYVDDDFYLVTLHEDSAEALRKRLRSMGGLPLYAMRPPMHASVFGPLRDRVEEEVFGRLAFADPAVAVVADQDGSVLRTGAQIRDMLLAGFVRPVRWPRVVETLRDNGIGTLLVCGQDSMFTRVGCTTRNFEVAAVNPRTALRPRRRIAS</sequence>
<accession>A0A318KH22</accession>
<keyword evidence="7" id="KW-1185">Reference proteome</keyword>
<dbReference type="Pfam" id="PF21124">
    <property type="entry name" value="VinK_C"/>
    <property type="match status" value="1"/>
</dbReference>
<comment type="catalytic activity">
    <reaction evidence="4">
        <text>holo-[ACP] + malonyl-CoA = malonyl-[ACP] + CoA</text>
        <dbReference type="Rhea" id="RHEA:41792"/>
        <dbReference type="Rhea" id="RHEA-COMP:9623"/>
        <dbReference type="Rhea" id="RHEA-COMP:9685"/>
        <dbReference type="ChEBI" id="CHEBI:57287"/>
        <dbReference type="ChEBI" id="CHEBI:57384"/>
        <dbReference type="ChEBI" id="CHEBI:64479"/>
        <dbReference type="ChEBI" id="CHEBI:78449"/>
        <dbReference type="EC" id="2.3.1.39"/>
    </reaction>
</comment>
<dbReference type="SUPFAM" id="SSF52151">
    <property type="entry name" value="FabD/lysophospholipase-like"/>
    <property type="match status" value="1"/>
</dbReference>
<keyword evidence="3" id="KW-0012">Acyltransferase</keyword>
<feature type="domain" description="Malonyl-CoA-[acyl-carrier-protein] transacylase small" evidence="5">
    <location>
        <begin position="138"/>
        <end position="199"/>
    </location>
</feature>
<evidence type="ECO:0000313" key="7">
    <source>
        <dbReference type="Proteomes" id="UP000247569"/>
    </source>
</evidence>
<gene>
    <name evidence="6" type="ORF">DFR70_101899</name>
</gene>
<keyword evidence="2 6" id="KW-0808">Transferase</keyword>
<dbReference type="InterPro" id="IPR001227">
    <property type="entry name" value="Ac_transferase_dom_sf"/>
</dbReference>
<name>A0A318KH22_9NOCA</name>
<evidence type="ECO:0000256" key="3">
    <source>
        <dbReference type="ARBA" id="ARBA00023315"/>
    </source>
</evidence>
<dbReference type="InterPro" id="IPR016035">
    <property type="entry name" value="Acyl_Trfase/lysoPLipase"/>
</dbReference>
<organism evidence="6 7">
    <name type="scientific">Nocardia tenerifensis</name>
    <dbReference type="NCBI Taxonomy" id="228006"/>
    <lineage>
        <taxon>Bacteria</taxon>
        <taxon>Bacillati</taxon>
        <taxon>Actinomycetota</taxon>
        <taxon>Actinomycetes</taxon>
        <taxon>Mycobacteriales</taxon>
        <taxon>Nocardiaceae</taxon>
        <taxon>Nocardia</taxon>
    </lineage>
</organism>
<evidence type="ECO:0000256" key="1">
    <source>
        <dbReference type="ARBA" id="ARBA00013258"/>
    </source>
</evidence>
<dbReference type="EC" id="2.3.1.39" evidence="1"/>
<dbReference type="AlphaFoldDB" id="A0A318KH22"/>
<dbReference type="InterPro" id="IPR050858">
    <property type="entry name" value="Mal-CoA-ACP_Trans/PKS_FabD"/>
</dbReference>
<dbReference type="Proteomes" id="UP000247569">
    <property type="component" value="Unassembled WGS sequence"/>
</dbReference>
<dbReference type="PANTHER" id="PTHR42681:SF1">
    <property type="entry name" value="MALONYL-COA-ACYL CARRIER PROTEIN TRANSACYLASE, MITOCHONDRIAL"/>
    <property type="match status" value="1"/>
</dbReference>
<evidence type="ECO:0000259" key="5">
    <source>
        <dbReference type="Pfam" id="PF21124"/>
    </source>
</evidence>
<dbReference type="RefSeq" id="WP_211336238.1">
    <property type="nucleotide sequence ID" value="NZ_QJKF01000001.1"/>
</dbReference>
<reference evidence="6 7" key="1">
    <citation type="submission" date="2018-05" db="EMBL/GenBank/DDBJ databases">
        <title>Genomic Encyclopedia of Type Strains, Phase IV (KMG-IV): sequencing the most valuable type-strain genomes for metagenomic binning, comparative biology and taxonomic classification.</title>
        <authorList>
            <person name="Goeker M."/>
        </authorList>
    </citation>
    <scope>NUCLEOTIDE SEQUENCE [LARGE SCALE GENOMIC DNA]</scope>
    <source>
        <strain evidence="6 7">DSM 44704</strain>
    </source>
</reference>
<evidence type="ECO:0000256" key="4">
    <source>
        <dbReference type="ARBA" id="ARBA00048462"/>
    </source>
</evidence>
<comment type="caution">
    <text evidence="6">The sequence shown here is derived from an EMBL/GenBank/DDBJ whole genome shotgun (WGS) entry which is preliminary data.</text>
</comment>
<dbReference type="GO" id="GO:0006633">
    <property type="term" value="P:fatty acid biosynthetic process"/>
    <property type="evidence" value="ECO:0007669"/>
    <property type="project" value="TreeGrafter"/>
</dbReference>
<dbReference type="InterPro" id="IPR049416">
    <property type="entry name" value="VinK-like_small"/>
</dbReference>
<proteinExistence type="predicted"/>
<dbReference type="PANTHER" id="PTHR42681">
    <property type="entry name" value="MALONYL-COA-ACYL CARRIER PROTEIN TRANSACYLASE, MITOCHONDRIAL"/>
    <property type="match status" value="1"/>
</dbReference>
<evidence type="ECO:0000313" key="6">
    <source>
        <dbReference type="EMBL" id="PXX71473.1"/>
    </source>
</evidence>
<evidence type="ECO:0000256" key="2">
    <source>
        <dbReference type="ARBA" id="ARBA00022679"/>
    </source>
</evidence>
<protein>
    <recommendedName>
        <fullName evidence="1">[acyl-carrier-protein] S-malonyltransferase</fullName>
        <ecNumber evidence="1">2.3.1.39</ecNumber>
    </recommendedName>
</protein>